<organism evidence="1 2">
    <name type="scientific">Coemansia helicoidea</name>
    <dbReference type="NCBI Taxonomy" id="1286919"/>
    <lineage>
        <taxon>Eukaryota</taxon>
        <taxon>Fungi</taxon>
        <taxon>Fungi incertae sedis</taxon>
        <taxon>Zoopagomycota</taxon>
        <taxon>Kickxellomycotina</taxon>
        <taxon>Kickxellomycetes</taxon>
        <taxon>Kickxellales</taxon>
        <taxon>Kickxellaceae</taxon>
        <taxon>Coemansia</taxon>
    </lineage>
</organism>
<proteinExistence type="predicted"/>
<dbReference type="EMBL" id="JANBUN010001247">
    <property type="protein sequence ID" value="KAJ2798961.1"/>
    <property type="molecule type" value="Genomic_DNA"/>
</dbReference>
<feature type="non-terminal residue" evidence="1">
    <location>
        <position position="341"/>
    </location>
</feature>
<dbReference type="Proteomes" id="UP001140087">
    <property type="component" value="Unassembled WGS sequence"/>
</dbReference>
<comment type="caution">
    <text evidence="1">The sequence shown here is derived from an EMBL/GenBank/DDBJ whole genome shotgun (WGS) entry which is preliminary data.</text>
</comment>
<gene>
    <name evidence="1" type="ORF">H4R21_003718</name>
</gene>
<name>A0ACC1L1F1_9FUNG</name>
<protein>
    <submittedName>
        <fullName evidence="1">Uncharacterized protein</fullName>
    </submittedName>
</protein>
<evidence type="ECO:0000313" key="1">
    <source>
        <dbReference type="EMBL" id="KAJ2798961.1"/>
    </source>
</evidence>
<accession>A0ACC1L1F1</accession>
<evidence type="ECO:0000313" key="2">
    <source>
        <dbReference type="Proteomes" id="UP001140087"/>
    </source>
</evidence>
<reference evidence="1" key="1">
    <citation type="submission" date="2022-07" db="EMBL/GenBank/DDBJ databases">
        <title>Phylogenomic reconstructions and comparative analyses of Kickxellomycotina fungi.</title>
        <authorList>
            <person name="Reynolds N.K."/>
            <person name="Stajich J.E."/>
            <person name="Barry K."/>
            <person name="Grigoriev I.V."/>
            <person name="Crous P."/>
            <person name="Smith M.E."/>
        </authorList>
    </citation>
    <scope>NUCLEOTIDE SEQUENCE</scope>
    <source>
        <strain evidence="1">BCRC 34780</strain>
    </source>
</reference>
<sequence length="341" mass="39427">MEAHSTLRTLAKRAFFVQEIQLIRLSRQRPLVLGDVWKLPERLSLNAIRREFKYNVEEPMFLLRAVARMVWRPMLPPLAIRFLMEVGSIAEVMVTGYLLRYFDSASEHPWYHGYGIALALLVIKWICLQRIHIRKLIEDEFSRVVDAIRLELFRLPLEPNSRRKLADIHVSPGVVRNLPQILAFFAQTCIQILGFWTKFAALYYAVGRLALIPVVSSVVIIATSWGFELLFGPSYQWSTSISTDDDIISEVYQGIRAIKLFGWERMYLDPKLQDQDTRTQRLPWYAPAIRIAWFIIDAASSASFNLATYILFYLHTQSPVFAASTLTSAYVLELNMHVRSL</sequence>
<keyword evidence="2" id="KW-1185">Reference proteome</keyword>